<proteinExistence type="predicted"/>
<dbReference type="GeneID" id="303484569"/>
<protein>
    <submittedName>
        <fullName evidence="2">Uncharacterized protein</fullName>
    </submittedName>
</protein>
<reference evidence="2 3" key="1">
    <citation type="submission" date="2017-03" db="EMBL/GenBank/DDBJ databases">
        <title>Complete genome sequence of Blastomonas fulva degrading microcsystin LR.</title>
        <authorList>
            <person name="Lee H.-g."/>
            <person name="Jin L."/>
            <person name="oh H.-M."/>
        </authorList>
    </citation>
    <scope>NUCLEOTIDE SEQUENCE [LARGE SCALE GENOMIC DNA]</scope>
    <source>
        <strain evidence="2 3">T2</strain>
    </source>
</reference>
<dbReference type="RefSeq" id="WP_117351445.1">
    <property type="nucleotide sequence ID" value="NZ_CP020083.1"/>
</dbReference>
<organism evidence="2 3">
    <name type="scientific">Blastomonas fulva</name>
    <dbReference type="NCBI Taxonomy" id="1550728"/>
    <lineage>
        <taxon>Bacteria</taxon>
        <taxon>Pseudomonadati</taxon>
        <taxon>Pseudomonadota</taxon>
        <taxon>Alphaproteobacteria</taxon>
        <taxon>Sphingomonadales</taxon>
        <taxon>Sphingomonadaceae</taxon>
        <taxon>Blastomonas</taxon>
    </lineage>
</organism>
<keyword evidence="1" id="KW-1133">Transmembrane helix</keyword>
<keyword evidence="1" id="KW-0472">Membrane</keyword>
<dbReference type="EMBL" id="CP020083">
    <property type="protein sequence ID" value="ASR50589.1"/>
    <property type="molecule type" value="Genomic_DNA"/>
</dbReference>
<evidence type="ECO:0000313" key="2">
    <source>
        <dbReference type="EMBL" id="ASR50589.1"/>
    </source>
</evidence>
<evidence type="ECO:0000313" key="3">
    <source>
        <dbReference type="Proteomes" id="UP000258016"/>
    </source>
</evidence>
<feature type="transmembrane region" description="Helical" evidence="1">
    <location>
        <begin position="6"/>
        <end position="22"/>
    </location>
</feature>
<gene>
    <name evidence="2" type="ORF">B5J99_03150</name>
</gene>
<sequence length="139" mass="16164">MDAEHIIAGPFATMTPFCWIFIRKMRDEYRIDYDTGVIVARGKHMNLEILQHDIAEGDFLWKHNVYPKEFSPLSITDKRLPSDSLVSRIRSFLLDHSKSEKEAEAFARAGNTEFLKDCRRLKSTAYNTKLLARLADRSR</sequence>
<dbReference type="Proteomes" id="UP000258016">
    <property type="component" value="Chromosome"/>
</dbReference>
<evidence type="ECO:0000256" key="1">
    <source>
        <dbReference type="SAM" id="Phobius"/>
    </source>
</evidence>
<name>A0ABM6M3T8_9SPHN</name>
<keyword evidence="1" id="KW-0812">Transmembrane</keyword>
<accession>A0ABM6M3T8</accession>
<keyword evidence="3" id="KW-1185">Reference proteome</keyword>